<sequence>MRILVLGAGAVGGYFGGRLIEGGGAEEVAFLVRPGRKAKLERDGLAIESPQGAFRARVRAVLPDEAGTGWDIVLLSCKAYDLEDAIAALRPAVGPRTGIVPLLNGMTHIETLQAAFGEARVLGGLARIFAALTPEGVVRHHGGHASVAFGELDGTMSERVRALAAAFAKAPAAEGEASANIRQLMWDKLVLLHTVAAASVLMRANVGEIARAPGGIAWMNRLLDRNAAIAAAEGFPVRPEVLEKQIRPMFQNPRAMNQASMLHDLESGGRIEGDHILGFMLEAARRAGVDDALHETAYIHAKAYENRRDAGRLPARA</sequence>
<dbReference type="SUPFAM" id="SSF48179">
    <property type="entry name" value="6-phosphogluconate dehydrogenase C-terminal domain-like"/>
    <property type="match status" value="1"/>
</dbReference>
<dbReference type="Gene3D" id="3.40.50.720">
    <property type="entry name" value="NAD(P)-binding Rossmann-like Domain"/>
    <property type="match status" value="1"/>
</dbReference>
<dbReference type="FunFam" id="3.40.50.720:FF:000307">
    <property type="entry name" value="2-dehydropantoate 2-reductase"/>
    <property type="match status" value="1"/>
</dbReference>
<evidence type="ECO:0000256" key="2">
    <source>
        <dbReference type="ARBA" id="ARBA00004994"/>
    </source>
</evidence>
<dbReference type="UniPathway" id="UPA00028">
    <property type="reaction ID" value="UER00004"/>
</dbReference>
<evidence type="ECO:0000256" key="10">
    <source>
        <dbReference type="ARBA" id="ARBA00048793"/>
    </source>
</evidence>
<dbReference type="Gene3D" id="1.10.1040.10">
    <property type="entry name" value="N-(1-d-carboxylethyl)-l-norvaline Dehydrogenase, domain 2"/>
    <property type="match status" value="1"/>
</dbReference>
<comment type="function">
    <text evidence="1 11">Catalyzes the NADPH-dependent reduction of ketopantoate into pantoic acid.</text>
</comment>
<dbReference type="InterPro" id="IPR008927">
    <property type="entry name" value="6-PGluconate_DH-like_C_sf"/>
</dbReference>
<dbReference type="GO" id="GO:0015940">
    <property type="term" value="P:pantothenate biosynthetic process"/>
    <property type="evidence" value="ECO:0007669"/>
    <property type="project" value="UniProtKB-UniPathway"/>
</dbReference>
<dbReference type="AlphaFoldDB" id="A0A8J2Z948"/>
<dbReference type="Proteomes" id="UP000597507">
    <property type="component" value="Unassembled WGS sequence"/>
</dbReference>
<feature type="domain" description="Ketopantoate reductase C-terminal" evidence="13">
    <location>
        <begin position="180"/>
        <end position="305"/>
    </location>
</feature>
<evidence type="ECO:0000256" key="8">
    <source>
        <dbReference type="ARBA" id="ARBA00023002"/>
    </source>
</evidence>
<protein>
    <recommendedName>
        <fullName evidence="5 11">2-dehydropantoate 2-reductase</fullName>
        <ecNumber evidence="4 11">1.1.1.169</ecNumber>
    </recommendedName>
    <alternativeName>
        <fullName evidence="9 11">Ketopantoate reductase</fullName>
    </alternativeName>
</protein>
<evidence type="ECO:0000256" key="4">
    <source>
        <dbReference type="ARBA" id="ARBA00013014"/>
    </source>
</evidence>
<dbReference type="RefSeq" id="WP_188898930.1">
    <property type="nucleotide sequence ID" value="NZ_BMKS01000002.1"/>
</dbReference>
<dbReference type="InterPro" id="IPR051402">
    <property type="entry name" value="KPR-Related"/>
</dbReference>
<evidence type="ECO:0000256" key="7">
    <source>
        <dbReference type="ARBA" id="ARBA00022857"/>
    </source>
</evidence>
<evidence type="ECO:0000256" key="11">
    <source>
        <dbReference type="RuleBase" id="RU362068"/>
    </source>
</evidence>
<reference evidence="14 15" key="1">
    <citation type="journal article" date="2014" name="Int. J. Syst. Evol. Microbiol.">
        <title>Complete genome sequence of Corynebacterium casei LMG S-19264T (=DSM 44701T), isolated from a smear-ripened cheese.</title>
        <authorList>
            <consortium name="US DOE Joint Genome Institute (JGI-PGF)"/>
            <person name="Walter F."/>
            <person name="Albersmeier A."/>
            <person name="Kalinowski J."/>
            <person name="Ruckert C."/>
        </authorList>
    </citation>
    <scope>NUCLEOTIDE SEQUENCE [LARGE SCALE GENOMIC DNA]</scope>
    <source>
        <strain evidence="14 15">CGMCC 1.16330</strain>
    </source>
</reference>
<dbReference type="NCBIfam" id="TIGR00745">
    <property type="entry name" value="apbA_panE"/>
    <property type="match status" value="1"/>
</dbReference>
<comment type="catalytic activity">
    <reaction evidence="10 11">
        <text>(R)-pantoate + NADP(+) = 2-dehydropantoate + NADPH + H(+)</text>
        <dbReference type="Rhea" id="RHEA:16233"/>
        <dbReference type="ChEBI" id="CHEBI:11561"/>
        <dbReference type="ChEBI" id="CHEBI:15378"/>
        <dbReference type="ChEBI" id="CHEBI:15980"/>
        <dbReference type="ChEBI" id="CHEBI:57783"/>
        <dbReference type="ChEBI" id="CHEBI:58349"/>
        <dbReference type="EC" id="1.1.1.169"/>
    </reaction>
</comment>
<proteinExistence type="inferred from homology"/>
<name>A0A8J2Z948_9PROT</name>
<comment type="caution">
    <text evidence="14">The sequence shown here is derived from an EMBL/GenBank/DDBJ whole genome shotgun (WGS) entry which is preliminary data.</text>
</comment>
<dbReference type="PANTHER" id="PTHR21708">
    <property type="entry name" value="PROBABLE 2-DEHYDROPANTOATE 2-REDUCTASE"/>
    <property type="match status" value="1"/>
</dbReference>
<evidence type="ECO:0000259" key="12">
    <source>
        <dbReference type="Pfam" id="PF02558"/>
    </source>
</evidence>
<keyword evidence="8 11" id="KW-0560">Oxidoreductase</keyword>
<dbReference type="InterPro" id="IPR013332">
    <property type="entry name" value="KPR_N"/>
</dbReference>
<evidence type="ECO:0000256" key="6">
    <source>
        <dbReference type="ARBA" id="ARBA00022655"/>
    </source>
</evidence>
<dbReference type="Pfam" id="PF02558">
    <property type="entry name" value="ApbA"/>
    <property type="match status" value="1"/>
</dbReference>
<gene>
    <name evidence="14" type="ORF">GCM10010964_10510</name>
</gene>
<comment type="similarity">
    <text evidence="3 11">Belongs to the ketopantoate reductase family.</text>
</comment>
<evidence type="ECO:0000313" key="15">
    <source>
        <dbReference type="Proteomes" id="UP000597507"/>
    </source>
</evidence>
<dbReference type="PANTHER" id="PTHR21708:SF26">
    <property type="entry name" value="2-DEHYDROPANTOATE 2-REDUCTASE"/>
    <property type="match status" value="1"/>
</dbReference>
<dbReference type="EC" id="1.1.1.169" evidence="4 11"/>
<dbReference type="SUPFAM" id="SSF51735">
    <property type="entry name" value="NAD(P)-binding Rossmann-fold domains"/>
    <property type="match status" value="1"/>
</dbReference>
<evidence type="ECO:0000256" key="9">
    <source>
        <dbReference type="ARBA" id="ARBA00032024"/>
    </source>
</evidence>
<keyword evidence="15" id="KW-1185">Reference proteome</keyword>
<keyword evidence="6 11" id="KW-0566">Pantothenate biosynthesis</keyword>
<organism evidence="14 15">
    <name type="scientific">Caldovatus sediminis</name>
    <dbReference type="NCBI Taxonomy" id="2041189"/>
    <lineage>
        <taxon>Bacteria</taxon>
        <taxon>Pseudomonadati</taxon>
        <taxon>Pseudomonadota</taxon>
        <taxon>Alphaproteobacteria</taxon>
        <taxon>Acetobacterales</taxon>
        <taxon>Roseomonadaceae</taxon>
        <taxon>Caldovatus</taxon>
    </lineage>
</organism>
<evidence type="ECO:0000256" key="1">
    <source>
        <dbReference type="ARBA" id="ARBA00002919"/>
    </source>
</evidence>
<dbReference type="Pfam" id="PF08546">
    <property type="entry name" value="ApbA_C"/>
    <property type="match status" value="1"/>
</dbReference>
<evidence type="ECO:0000256" key="3">
    <source>
        <dbReference type="ARBA" id="ARBA00007870"/>
    </source>
</evidence>
<evidence type="ECO:0000259" key="13">
    <source>
        <dbReference type="Pfam" id="PF08546"/>
    </source>
</evidence>
<dbReference type="InterPro" id="IPR013752">
    <property type="entry name" value="KPA_reductase"/>
</dbReference>
<evidence type="ECO:0000256" key="5">
    <source>
        <dbReference type="ARBA" id="ARBA00019465"/>
    </source>
</evidence>
<dbReference type="InterPro" id="IPR013328">
    <property type="entry name" value="6PGD_dom2"/>
</dbReference>
<dbReference type="GO" id="GO:0005737">
    <property type="term" value="C:cytoplasm"/>
    <property type="evidence" value="ECO:0007669"/>
    <property type="project" value="TreeGrafter"/>
</dbReference>
<dbReference type="InterPro" id="IPR036291">
    <property type="entry name" value="NAD(P)-bd_dom_sf"/>
</dbReference>
<feature type="domain" description="Ketopantoate reductase N-terminal" evidence="12">
    <location>
        <begin position="3"/>
        <end position="153"/>
    </location>
</feature>
<evidence type="ECO:0000313" key="14">
    <source>
        <dbReference type="EMBL" id="GGG24272.1"/>
    </source>
</evidence>
<dbReference type="GO" id="GO:0008677">
    <property type="term" value="F:2-dehydropantoate 2-reductase activity"/>
    <property type="evidence" value="ECO:0007669"/>
    <property type="project" value="UniProtKB-EC"/>
</dbReference>
<dbReference type="EMBL" id="BMKS01000002">
    <property type="protein sequence ID" value="GGG24272.1"/>
    <property type="molecule type" value="Genomic_DNA"/>
</dbReference>
<keyword evidence="7 11" id="KW-0521">NADP</keyword>
<dbReference type="InterPro" id="IPR003710">
    <property type="entry name" value="ApbA"/>
</dbReference>
<accession>A0A8J2Z948</accession>
<comment type="pathway">
    <text evidence="2 11">Cofactor biosynthesis; (R)-pantothenate biosynthesis; (R)-pantoate from 3-methyl-2-oxobutanoate: step 2/2.</text>
</comment>